<dbReference type="SUPFAM" id="SSF53474">
    <property type="entry name" value="alpha/beta-Hydrolases"/>
    <property type="match status" value="1"/>
</dbReference>
<dbReference type="EMBL" id="ML978847">
    <property type="protein sequence ID" value="KAF2083168.1"/>
    <property type="molecule type" value="Genomic_DNA"/>
</dbReference>
<evidence type="ECO:0000259" key="17">
    <source>
        <dbReference type="Pfam" id="PF00890"/>
    </source>
</evidence>
<dbReference type="Pfam" id="PF00890">
    <property type="entry name" value="FAD_binding_2"/>
    <property type="match status" value="1"/>
</dbReference>
<evidence type="ECO:0000256" key="14">
    <source>
        <dbReference type="ARBA" id="ARBA00049744"/>
    </source>
</evidence>
<dbReference type="PANTHER" id="PTHR47470">
    <property type="entry name" value="CHOLESTEROL OXIDASE"/>
    <property type="match status" value="1"/>
</dbReference>
<sequence length="1241" mass="135241">MASVTPSPIPVHSKDFSAAMPRTVASGGIDLKATDYYASSNVPAQAAKFPRLSRPVVMMRAQYDVVVIGSGYGGGVAASRMARAGKSVAVLELGDERWPGEYPSTLVEALPEVHVSGNLGKDQGPIVDVSEGKTTGLYHLVVGEGQNAFVANGLGGTSLLNANVFLEADKRTLAMPMWPSEIRKAPESLDQYYGRAAEMLQPAPYPESYPKLNKLTVLEKQAKALGNGKNFYRVPQTTFFRNGLNNAGVEMNASTGSGQDCTGVNDGSKNSVLMNYIPDAWNWGAEIFCECEVRYIKKDPSGDGYIIFYAWHGDDRKAFTDSFYNELMWVRAKEFCLLGAGTLGTTEILLRSRKHGLKMSRNVGTKMSGNGDVLSFGYNTDEIVNGIGSENPSADHPAGPTITGVIDNRGPETSPNVLDGHVIEEGAIPQALASILQAMLEVLPGKQYPSPYGPMEQLRHLMSRTETRFLGPYAKGSSINRTQTYLIMSHDSNEAILTLENDKPYLQFLGVGRTEHIKTLNEVLRKTTSAVGGTLINSPFFAAFNQKEEITVHPLGGAIMSANGAGRGGATNHLGQVFVGDGTEIYDGLVVVDGAVIPTALGVNPFATITALAERSVHLLSQKNDFEIDMQTKNGRLDLFGKPARSFELSPDMVEAQEAIKTTPGSGIRFTEIMDGHIHIGDDIEDFVVAENAAKGSASAARFYLSIDAYSVNNLIDRSDHASIATGSFSCGALSPDPLLVLRGEVQFFSQDETISDGKNLAYKLVLLSTSGETYLFNGYKMVDSSITLSIGKTWKATTTLYVTITRLDGSMVGRGKIYISWRNFAAELKSFGTTGGSIIRGVSSISSFLGYFAKNTVDYFLSPLRMLQYPDSSSNEGYLPKVGPVEVATLTAKDGVETTLKVWAPQTPHGEEVNGTAAKSPLLMIPGLSVDEQVFALPTISENAVEYFTALGYTVYVPVPRFGRTPTAETGYTIYDARFDVLAAMQYVHDRHEEKMYILCHCQGSVATAMGLMDETLPVSWIKGLTTSQVFMTPQFGALNAIKAKTSLLTTVYQRLAGPWFSSTSNPSSPPLQYLLDQLLRFYPVGATRELCANTVCHRMSLCYGRLWTHSNLNHPTHLHLPRFFGGVHMHTLSHLMRMGTAGHIMDNDFNTLLTPSNINRLEGLKIMFLSGGANVVFDPVSTVRNYDLLRERFGAKDYWRVVVEGYGHLDCWMGKRAKDDVFPRVREHLEWVGAAGVVQ</sequence>
<dbReference type="Pfam" id="PF00732">
    <property type="entry name" value="GMC_oxred_N"/>
    <property type="match status" value="1"/>
</dbReference>
<gene>
    <name evidence="19" type="ORF">K490DRAFT_52344</name>
</gene>
<dbReference type="PANTHER" id="PTHR47470:SF1">
    <property type="entry name" value="FAD-DEPENDENT OXIDOREDUCTASE 2 FAD BINDING DOMAIN-CONTAINING PROTEIN"/>
    <property type="match status" value="1"/>
</dbReference>
<dbReference type="Gene3D" id="3.40.50.1820">
    <property type="entry name" value="alpha/beta hydrolase"/>
    <property type="match status" value="1"/>
</dbReference>
<dbReference type="InterPro" id="IPR036188">
    <property type="entry name" value="FAD/NAD-bd_sf"/>
</dbReference>
<protein>
    <recommendedName>
        <fullName evidence="14">Cholesterol oxidase</fullName>
        <ecNumber evidence="13">1.1.3.6</ecNumber>
        <ecNumber evidence="11">5.3.3.1</ecNumber>
    </recommendedName>
    <alternativeName>
        <fullName evidence="15">Cholesterol isomerase</fullName>
    </alternativeName>
</protein>
<keyword evidence="20" id="KW-1185">Reference proteome</keyword>
<keyword evidence="7" id="KW-0443">Lipid metabolism</keyword>
<dbReference type="GO" id="GO:0008203">
    <property type="term" value="P:cholesterol metabolic process"/>
    <property type="evidence" value="ECO:0007669"/>
    <property type="project" value="UniProtKB-KW"/>
</dbReference>
<keyword evidence="5" id="KW-0274">FAD</keyword>
<proteinExistence type="inferred from homology"/>
<dbReference type="GO" id="GO:0004769">
    <property type="term" value="F:steroid Delta-isomerase activity"/>
    <property type="evidence" value="ECO:0007669"/>
    <property type="project" value="UniProtKB-EC"/>
</dbReference>
<comment type="cofactor">
    <cofactor evidence="1">
        <name>FAD</name>
        <dbReference type="ChEBI" id="CHEBI:57692"/>
    </cofactor>
</comment>
<evidence type="ECO:0000256" key="4">
    <source>
        <dbReference type="ARBA" id="ARBA00022630"/>
    </source>
</evidence>
<comment type="pathway">
    <text evidence="12">Steroid metabolism; cholesterol degradation.</text>
</comment>
<evidence type="ECO:0000256" key="1">
    <source>
        <dbReference type="ARBA" id="ARBA00001974"/>
    </source>
</evidence>
<evidence type="ECO:0000256" key="10">
    <source>
        <dbReference type="ARBA" id="ARBA00023235"/>
    </source>
</evidence>
<dbReference type="InterPro" id="IPR000172">
    <property type="entry name" value="GMC_OxRdtase_N"/>
</dbReference>
<comment type="similarity">
    <text evidence="2">Belongs to the GMC oxidoreductase family.</text>
</comment>
<keyword evidence="10" id="KW-0413">Isomerase</keyword>
<dbReference type="GO" id="GO:0050660">
    <property type="term" value="F:flavin adenine dinucleotide binding"/>
    <property type="evidence" value="ECO:0007669"/>
    <property type="project" value="InterPro"/>
</dbReference>
<dbReference type="InterPro" id="IPR052542">
    <property type="entry name" value="Cholesterol_Oxidase"/>
</dbReference>
<dbReference type="OrthoDB" id="9974421at2759"/>
<evidence type="ECO:0000256" key="8">
    <source>
        <dbReference type="ARBA" id="ARBA00023166"/>
    </source>
</evidence>
<dbReference type="EC" id="1.1.3.6" evidence="13"/>
<evidence type="ECO:0000259" key="16">
    <source>
        <dbReference type="Pfam" id="PF00732"/>
    </source>
</evidence>
<feature type="domain" description="Glucose-methanol-choline oxidoreductase N-terminal" evidence="16">
    <location>
        <begin position="144"/>
        <end position="352"/>
    </location>
</feature>
<feature type="domain" description="Glucose-methanol-choline oxidoreductase C-terminal" evidence="18">
    <location>
        <begin position="549"/>
        <end position="613"/>
    </location>
</feature>
<organism evidence="19 20">
    <name type="scientific">Saccharata proteae CBS 121410</name>
    <dbReference type="NCBI Taxonomy" id="1314787"/>
    <lineage>
        <taxon>Eukaryota</taxon>
        <taxon>Fungi</taxon>
        <taxon>Dikarya</taxon>
        <taxon>Ascomycota</taxon>
        <taxon>Pezizomycotina</taxon>
        <taxon>Dothideomycetes</taxon>
        <taxon>Dothideomycetes incertae sedis</taxon>
        <taxon>Botryosphaeriales</taxon>
        <taxon>Saccharataceae</taxon>
        <taxon>Saccharata</taxon>
    </lineage>
</organism>
<evidence type="ECO:0000256" key="15">
    <source>
        <dbReference type="ARBA" id="ARBA00049778"/>
    </source>
</evidence>
<evidence type="ECO:0000256" key="6">
    <source>
        <dbReference type="ARBA" id="ARBA00023002"/>
    </source>
</evidence>
<dbReference type="InterPro" id="IPR029058">
    <property type="entry name" value="AB_hydrolase_fold"/>
</dbReference>
<accession>A0A9P4HNR4</accession>
<dbReference type="InterPro" id="IPR007867">
    <property type="entry name" value="GMC_OxRtase_C"/>
</dbReference>
<dbReference type="SUPFAM" id="SSF51905">
    <property type="entry name" value="FAD/NAD(P)-binding domain"/>
    <property type="match status" value="1"/>
</dbReference>
<evidence type="ECO:0000256" key="11">
    <source>
        <dbReference type="ARBA" id="ARBA00038856"/>
    </source>
</evidence>
<evidence type="ECO:0000313" key="19">
    <source>
        <dbReference type="EMBL" id="KAF2083168.1"/>
    </source>
</evidence>
<dbReference type="Gene3D" id="3.50.50.60">
    <property type="entry name" value="FAD/NAD(P)-binding domain"/>
    <property type="match status" value="3"/>
</dbReference>
<evidence type="ECO:0000256" key="5">
    <source>
        <dbReference type="ARBA" id="ARBA00022827"/>
    </source>
</evidence>
<keyword evidence="6" id="KW-0560">Oxidoreductase</keyword>
<evidence type="ECO:0000256" key="13">
    <source>
        <dbReference type="ARBA" id="ARBA00049723"/>
    </source>
</evidence>
<keyword evidence="3" id="KW-0153">Cholesterol metabolism</keyword>
<feature type="domain" description="FAD-dependent oxidoreductase 2 FAD-binding" evidence="17">
    <location>
        <begin position="64"/>
        <end position="96"/>
    </location>
</feature>
<reference evidence="19" key="1">
    <citation type="journal article" date="2020" name="Stud. Mycol.">
        <title>101 Dothideomycetes genomes: a test case for predicting lifestyles and emergence of pathogens.</title>
        <authorList>
            <person name="Haridas S."/>
            <person name="Albert R."/>
            <person name="Binder M."/>
            <person name="Bloem J."/>
            <person name="Labutti K."/>
            <person name="Salamov A."/>
            <person name="Andreopoulos B."/>
            <person name="Baker S."/>
            <person name="Barry K."/>
            <person name="Bills G."/>
            <person name="Bluhm B."/>
            <person name="Cannon C."/>
            <person name="Castanera R."/>
            <person name="Culley D."/>
            <person name="Daum C."/>
            <person name="Ezra D."/>
            <person name="Gonzalez J."/>
            <person name="Henrissat B."/>
            <person name="Kuo A."/>
            <person name="Liang C."/>
            <person name="Lipzen A."/>
            <person name="Lutzoni F."/>
            <person name="Magnuson J."/>
            <person name="Mondo S."/>
            <person name="Nolan M."/>
            <person name="Ohm R."/>
            <person name="Pangilinan J."/>
            <person name="Park H.-J."/>
            <person name="Ramirez L."/>
            <person name="Alfaro M."/>
            <person name="Sun H."/>
            <person name="Tritt A."/>
            <person name="Yoshinaga Y."/>
            <person name="Zwiers L.-H."/>
            <person name="Turgeon B."/>
            <person name="Goodwin S."/>
            <person name="Spatafora J."/>
            <person name="Crous P."/>
            <person name="Grigoriev I."/>
        </authorList>
    </citation>
    <scope>NUCLEOTIDE SEQUENCE</scope>
    <source>
        <strain evidence="19">CBS 121410</strain>
    </source>
</reference>
<dbReference type="InterPro" id="IPR003953">
    <property type="entry name" value="FAD-dep_OxRdtase_2_FAD-bd"/>
</dbReference>
<keyword evidence="9" id="KW-0753">Steroid metabolism</keyword>
<dbReference type="Pfam" id="PF05199">
    <property type="entry name" value="GMC_oxred_C"/>
    <property type="match status" value="1"/>
</dbReference>
<dbReference type="GO" id="GO:0016995">
    <property type="term" value="F:cholesterol oxidase activity"/>
    <property type="evidence" value="ECO:0007669"/>
    <property type="project" value="UniProtKB-EC"/>
</dbReference>
<keyword evidence="8" id="KW-1207">Sterol metabolism</keyword>
<dbReference type="AlphaFoldDB" id="A0A9P4HNR4"/>
<dbReference type="Proteomes" id="UP000799776">
    <property type="component" value="Unassembled WGS sequence"/>
</dbReference>
<evidence type="ECO:0000256" key="2">
    <source>
        <dbReference type="ARBA" id="ARBA00010790"/>
    </source>
</evidence>
<name>A0A9P4HNR4_9PEZI</name>
<comment type="caution">
    <text evidence="19">The sequence shown here is derived from an EMBL/GenBank/DDBJ whole genome shotgun (WGS) entry which is preliminary data.</text>
</comment>
<evidence type="ECO:0000256" key="7">
    <source>
        <dbReference type="ARBA" id="ARBA00023098"/>
    </source>
</evidence>
<keyword evidence="4" id="KW-0285">Flavoprotein</keyword>
<evidence type="ECO:0000256" key="3">
    <source>
        <dbReference type="ARBA" id="ARBA00022548"/>
    </source>
</evidence>
<evidence type="ECO:0000259" key="18">
    <source>
        <dbReference type="Pfam" id="PF05199"/>
    </source>
</evidence>
<evidence type="ECO:0000256" key="12">
    <source>
        <dbReference type="ARBA" id="ARBA00049645"/>
    </source>
</evidence>
<dbReference type="EC" id="5.3.3.1" evidence="11"/>
<evidence type="ECO:0000256" key="9">
    <source>
        <dbReference type="ARBA" id="ARBA00023221"/>
    </source>
</evidence>
<evidence type="ECO:0000313" key="20">
    <source>
        <dbReference type="Proteomes" id="UP000799776"/>
    </source>
</evidence>